<protein>
    <submittedName>
        <fullName evidence="1">Uncharacterized protein</fullName>
    </submittedName>
</protein>
<dbReference type="RefSeq" id="WP_115999052.1">
    <property type="nucleotide sequence ID" value="NZ_QUOV01000001.1"/>
</dbReference>
<organism evidence="1 2">
    <name type="scientific">Thalassotalea euphylliae</name>
    <dbReference type="NCBI Taxonomy" id="1655234"/>
    <lineage>
        <taxon>Bacteria</taxon>
        <taxon>Pseudomonadati</taxon>
        <taxon>Pseudomonadota</taxon>
        <taxon>Gammaproteobacteria</taxon>
        <taxon>Alteromonadales</taxon>
        <taxon>Colwelliaceae</taxon>
        <taxon>Thalassotalea</taxon>
    </lineage>
</organism>
<comment type="caution">
    <text evidence="1">The sequence shown here is derived from an EMBL/GenBank/DDBJ whole genome shotgun (WGS) entry which is preliminary data.</text>
</comment>
<name>A0A3E0UE48_9GAMM</name>
<reference evidence="1 2" key="1">
    <citation type="submission" date="2018-08" db="EMBL/GenBank/DDBJ databases">
        <title>Thalassotalea euphylliae genome.</title>
        <authorList>
            <person name="Summers S."/>
            <person name="Rice S.A."/>
            <person name="Freckelton M.L."/>
            <person name="Nedved B.T."/>
            <person name="Hadfield M.G."/>
        </authorList>
    </citation>
    <scope>NUCLEOTIDE SEQUENCE [LARGE SCALE GENOMIC DNA]</scope>
    <source>
        <strain evidence="1 2">H2</strain>
    </source>
</reference>
<proteinExistence type="predicted"/>
<sequence>MWYQVGEAFATGQLKRILTDFEEDDLPVSIVHVEGRQANAKIWTFIDLAAEPWRANPYLQGEV</sequence>
<gene>
    <name evidence="1" type="ORF">DXX92_02855</name>
</gene>
<dbReference type="OrthoDB" id="9786526at2"/>
<evidence type="ECO:0000313" key="2">
    <source>
        <dbReference type="Proteomes" id="UP000256999"/>
    </source>
</evidence>
<dbReference type="Proteomes" id="UP000256999">
    <property type="component" value="Unassembled WGS sequence"/>
</dbReference>
<evidence type="ECO:0000313" key="1">
    <source>
        <dbReference type="EMBL" id="REL34375.1"/>
    </source>
</evidence>
<accession>A0A3E0UE48</accession>
<dbReference type="EMBL" id="QUOV01000001">
    <property type="protein sequence ID" value="REL34375.1"/>
    <property type="molecule type" value="Genomic_DNA"/>
</dbReference>
<dbReference type="Gene3D" id="3.40.190.290">
    <property type="match status" value="1"/>
</dbReference>
<dbReference type="AlphaFoldDB" id="A0A3E0UE48"/>